<dbReference type="GO" id="GO:0016829">
    <property type="term" value="F:lyase activity"/>
    <property type="evidence" value="ECO:0007669"/>
    <property type="project" value="UniProtKB-UniRule"/>
</dbReference>
<dbReference type="Pfam" id="PF01969">
    <property type="entry name" value="Ni_insertion"/>
    <property type="match status" value="1"/>
</dbReference>
<dbReference type="HAMAP" id="MF_01074">
    <property type="entry name" value="LarC"/>
    <property type="match status" value="1"/>
</dbReference>
<dbReference type="AlphaFoldDB" id="A0A8J6TBW9"/>
<dbReference type="InterPro" id="IPR002822">
    <property type="entry name" value="Ni_insertion"/>
</dbReference>
<organism evidence="3 4">
    <name type="scientific">Candidatus Desulfobia pelagia</name>
    <dbReference type="NCBI Taxonomy" id="2841692"/>
    <lineage>
        <taxon>Bacteria</taxon>
        <taxon>Pseudomonadati</taxon>
        <taxon>Thermodesulfobacteriota</taxon>
        <taxon>Desulfobulbia</taxon>
        <taxon>Desulfobulbales</taxon>
        <taxon>Desulfobulbaceae</taxon>
        <taxon>Candidatus Desulfobia</taxon>
    </lineage>
</organism>
<keyword evidence="2" id="KW-0456">Lyase</keyword>
<evidence type="ECO:0000256" key="2">
    <source>
        <dbReference type="HAMAP-Rule" id="MF_01074"/>
    </source>
</evidence>
<accession>A0A8J6TBW9</accession>
<dbReference type="PANTHER" id="PTHR36566">
    <property type="entry name" value="NICKEL INSERTION PROTEIN-RELATED"/>
    <property type="match status" value="1"/>
</dbReference>
<comment type="similarity">
    <text evidence="2">Belongs to the LarC family.</text>
</comment>
<dbReference type="Gene3D" id="3.30.70.1380">
    <property type="entry name" value="Transcriptional regulatory protein pf0864 domain like"/>
    <property type="match status" value="1"/>
</dbReference>
<evidence type="ECO:0000313" key="4">
    <source>
        <dbReference type="Proteomes" id="UP000614424"/>
    </source>
</evidence>
<evidence type="ECO:0000256" key="1">
    <source>
        <dbReference type="ARBA" id="ARBA00022596"/>
    </source>
</evidence>
<dbReference type="GO" id="GO:0016151">
    <property type="term" value="F:nickel cation binding"/>
    <property type="evidence" value="ECO:0007669"/>
    <property type="project" value="UniProtKB-UniRule"/>
</dbReference>
<dbReference type="EMBL" id="JACNJZ010000085">
    <property type="protein sequence ID" value="MBC8317389.1"/>
    <property type="molecule type" value="Genomic_DNA"/>
</dbReference>
<sequence length="425" mass="46670">MKAQNKCLSGPLFADTLSSRDYALDNTTGLPQRTAYADCFSGISGDMFLGALLDAGLPEDTLLHSLAELNLDGYDFTSEKTTVNSLGGVRVHINSHEHHPHRSWKTIHSLIRESGLKETVKTRSLAIFSALAHAEAKVHNCLPEDVHFHEVGGIDSIIDIVGAAIGLDFLNIDKLVSSPLPMTNGWTQSQHGMIPLPAPATCELLHNVPVYSLDLDQELVTPTGAAILITCCSEFGSMPPMTITTVGYGAGSMVRKDGRPNLFRLIIGNTFEPAELQDVEVIETHIDDWSPEGYPYLNEQLFASGALDVAIIPIQMKKGRPGFILRVIADPATALDLKKCILSETTAIGLRYHTEKRLTLPRKIGSINTCWGKIAVKKVETPAGTELQPEYEACRIVAKKENIPLRWIYTEISKMNVEDFEEKQD</sequence>
<evidence type="ECO:0000313" key="3">
    <source>
        <dbReference type="EMBL" id="MBC8317389.1"/>
    </source>
</evidence>
<dbReference type="PANTHER" id="PTHR36566:SF1">
    <property type="entry name" value="PYRIDINIUM-3,5-BISTHIOCARBOXYLIC ACID MONONUCLEOTIDE NICKEL INSERTION PROTEIN"/>
    <property type="match status" value="1"/>
</dbReference>
<comment type="caution">
    <text evidence="3">The sequence shown here is derived from an EMBL/GenBank/DDBJ whole genome shotgun (WGS) entry which is preliminary data.</text>
</comment>
<gene>
    <name evidence="3" type="primary">larC</name>
    <name evidence="3" type="ORF">H8E41_05745</name>
</gene>
<reference evidence="3 4" key="1">
    <citation type="submission" date="2020-08" db="EMBL/GenBank/DDBJ databases">
        <title>Bridging the membrane lipid divide: bacteria of the FCB group superphylum have the potential to synthesize archaeal ether lipids.</title>
        <authorList>
            <person name="Villanueva L."/>
            <person name="Von Meijenfeldt F.A.B."/>
            <person name="Westbye A.B."/>
            <person name="Yadav S."/>
            <person name="Hopmans E.C."/>
            <person name="Dutilh B.E."/>
            <person name="Sinninghe Damste J.S."/>
        </authorList>
    </citation>
    <scope>NUCLEOTIDE SEQUENCE [LARGE SCALE GENOMIC DNA]</scope>
    <source>
        <strain evidence="3">NIOZ-UU47</strain>
    </source>
</reference>
<dbReference type="NCBIfam" id="TIGR00299">
    <property type="entry name" value="nickel pincer cofactor biosynthesis protein LarC"/>
    <property type="match status" value="1"/>
</dbReference>
<proteinExistence type="inferred from homology"/>
<protein>
    <recommendedName>
        <fullName evidence="2">Putative nickel insertion protein</fullName>
    </recommendedName>
</protein>
<dbReference type="Proteomes" id="UP000614424">
    <property type="component" value="Unassembled WGS sequence"/>
</dbReference>
<keyword evidence="1 2" id="KW-0533">Nickel</keyword>
<name>A0A8J6TBW9_9BACT</name>